<evidence type="ECO:0000313" key="4">
    <source>
        <dbReference type="EMBL" id="CCK72817.1"/>
    </source>
</evidence>
<dbReference type="PANTHER" id="PTHR12805:SF0">
    <property type="entry name" value="DNA_RNA-BINDING PROTEIN KIN17"/>
    <property type="match status" value="1"/>
</dbReference>
<dbReference type="InterPro" id="IPR003604">
    <property type="entry name" value="Matrin/U1-like-C_Znf_C2H2"/>
</dbReference>
<dbReference type="OrthoDB" id="10266249at2759"/>
<gene>
    <name evidence="4" type="primary">KNAG0L01980</name>
    <name evidence="4" type="ordered locus">KNAG_0L01980</name>
</gene>
<dbReference type="EMBL" id="HE978325">
    <property type="protein sequence ID" value="CCK72817.1"/>
    <property type="molecule type" value="Genomic_DNA"/>
</dbReference>
<dbReference type="OMA" id="KWVANKM"/>
<feature type="domain" description="C2H2-type" evidence="3">
    <location>
        <begin position="26"/>
        <end position="48"/>
    </location>
</feature>
<dbReference type="KEGG" id="kng:KNAG_0L01980"/>
<dbReference type="PROSITE" id="PS00028">
    <property type="entry name" value="ZINC_FINGER_C2H2_1"/>
    <property type="match status" value="1"/>
</dbReference>
<feature type="compositionally biased region" description="Basic residues" evidence="2">
    <location>
        <begin position="216"/>
        <end position="235"/>
    </location>
</feature>
<name>J7S3T9_HUIN7</name>
<dbReference type="PANTHER" id="PTHR12805">
    <property type="entry name" value="KIN17 KIN, ANTIGENIC DETERMINANT OF RECA PROTEIN HOMOLOG"/>
    <property type="match status" value="1"/>
</dbReference>
<evidence type="ECO:0000256" key="1">
    <source>
        <dbReference type="ARBA" id="ARBA00022771"/>
    </source>
</evidence>
<dbReference type="AlphaFoldDB" id="J7S3T9"/>
<keyword evidence="5" id="KW-1185">Reference proteome</keyword>
<dbReference type="SMART" id="SM01253">
    <property type="entry name" value="Kin17_mid"/>
    <property type="match status" value="1"/>
</dbReference>
<dbReference type="GO" id="GO:0003690">
    <property type="term" value="F:double-stranded DNA binding"/>
    <property type="evidence" value="ECO:0007669"/>
    <property type="project" value="TreeGrafter"/>
</dbReference>
<dbReference type="Pfam" id="PF25095">
    <property type="entry name" value="C2H2-zf_KIN17"/>
    <property type="match status" value="1"/>
</dbReference>
<dbReference type="SUPFAM" id="SSF57667">
    <property type="entry name" value="beta-beta-alpha zinc fingers"/>
    <property type="match status" value="1"/>
</dbReference>
<feature type="region of interest" description="Disordered" evidence="2">
    <location>
        <begin position="178"/>
        <end position="235"/>
    </location>
</feature>
<protein>
    <recommendedName>
        <fullName evidence="3">C2H2-type domain-containing protein</fullName>
    </recommendedName>
</protein>
<evidence type="ECO:0000256" key="2">
    <source>
        <dbReference type="SAM" id="MobiDB-lite"/>
    </source>
</evidence>
<dbReference type="GO" id="GO:0008270">
    <property type="term" value="F:zinc ion binding"/>
    <property type="evidence" value="ECO:0007669"/>
    <property type="project" value="UniProtKB-KW"/>
</dbReference>
<dbReference type="InterPro" id="IPR036236">
    <property type="entry name" value="Znf_C2H2_sf"/>
</dbReference>
<keyword evidence="1" id="KW-0479">Metal-binding</keyword>
<dbReference type="InterPro" id="IPR037321">
    <property type="entry name" value="KIN17-like"/>
</dbReference>
<reference evidence="5" key="2">
    <citation type="submission" date="2012-08" db="EMBL/GenBank/DDBJ databases">
        <title>Genome sequence of Kazachstania naganishii.</title>
        <authorList>
            <person name="Gordon J.L."/>
            <person name="Armisen D."/>
            <person name="Proux-Wera E."/>
            <person name="OhEigeartaigh S.S."/>
            <person name="Byrne K.P."/>
            <person name="Wolfe K.H."/>
        </authorList>
    </citation>
    <scope>NUCLEOTIDE SEQUENCE [LARGE SCALE GENOMIC DNA]</scope>
    <source>
        <strain evidence="5">ATCC MYA-139 / BCRC 22969 / CBS 8797 / CCRC 22969 / KCTC 17520 / NBRC 10181 / NCYC 3082</strain>
    </source>
</reference>
<dbReference type="GO" id="GO:0006260">
    <property type="term" value="P:DNA replication"/>
    <property type="evidence" value="ECO:0007669"/>
    <property type="project" value="TreeGrafter"/>
</dbReference>
<dbReference type="GO" id="GO:0006974">
    <property type="term" value="P:DNA damage response"/>
    <property type="evidence" value="ECO:0007669"/>
    <property type="project" value="TreeGrafter"/>
</dbReference>
<evidence type="ECO:0000259" key="3">
    <source>
        <dbReference type="PROSITE" id="PS00028"/>
    </source>
</evidence>
<evidence type="ECO:0000313" key="5">
    <source>
        <dbReference type="Proteomes" id="UP000006310"/>
    </source>
</evidence>
<keyword evidence="1" id="KW-0862">Zinc</keyword>
<dbReference type="GO" id="GO:0005634">
    <property type="term" value="C:nucleus"/>
    <property type="evidence" value="ECO:0007669"/>
    <property type="project" value="TreeGrafter"/>
</dbReference>
<dbReference type="Pfam" id="PF10357">
    <property type="entry name" value="WH_KIN17"/>
    <property type="match status" value="1"/>
</dbReference>
<sequence length="235" mass="26806">MSDYTSAKFISKQLKAKGLQKLRFYCQVCHKQCRDSNGFQSHIKSPSHLKRISQVTQADIDQYTSAFQQAFLKLLRVSHGEKPVEVNKFYNEYIQDKDHVHMNATRFTSLTKFVQHLGTTGEVRVQGLEDGGGVEGTTSVYISYVDRSSANTVLKQQLQDLEAHERRDQTVKQLLLQRQIARGKQNSTDSETSADTTQEDPASTRQLPPTIQIPLTKKRAPHKIAKNKKRRNVFD</sequence>
<dbReference type="eggNOG" id="KOG2837">
    <property type="taxonomic scope" value="Eukaryota"/>
</dbReference>
<dbReference type="GeneID" id="34528590"/>
<dbReference type="InterPro" id="IPR056767">
    <property type="entry name" value="C2H2-Znf_KIN17"/>
</dbReference>
<dbReference type="InterPro" id="IPR038254">
    <property type="entry name" value="KIN17_WH-like_sf"/>
</dbReference>
<dbReference type="RefSeq" id="XP_022467061.1">
    <property type="nucleotide sequence ID" value="XM_022610802.1"/>
</dbReference>
<reference evidence="4 5" key="1">
    <citation type="journal article" date="2011" name="Proc. Natl. Acad. Sci. U.S.A.">
        <title>Evolutionary erosion of yeast sex chromosomes by mating-type switching accidents.</title>
        <authorList>
            <person name="Gordon J.L."/>
            <person name="Armisen D."/>
            <person name="Proux-Wera E."/>
            <person name="Oheigeartaigh S.S."/>
            <person name="Byrne K.P."/>
            <person name="Wolfe K.H."/>
        </authorList>
    </citation>
    <scope>NUCLEOTIDE SEQUENCE [LARGE SCALE GENOMIC DNA]</scope>
    <source>
        <strain evidence="5">ATCC MYA-139 / BCRC 22969 / CBS 8797 / CCRC 22969 / KCTC 17520 / NBRC 10181 / NCYC 3082</strain>
    </source>
</reference>
<organism evidence="4 5">
    <name type="scientific">Huiozyma naganishii (strain ATCC MYA-139 / BCRC 22969 / CBS 8797 / KCTC 17520 / NBRC 10181 / NCYC 3082 / Yp74L-3)</name>
    <name type="common">Yeast</name>
    <name type="synonym">Kazachstania naganishii</name>
    <dbReference type="NCBI Taxonomy" id="1071383"/>
    <lineage>
        <taxon>Eukaryota</taxon>
        <taxon>Fungi</taxon>
        <taxon>Dikarya</taxon>
        <taxon>Ascomycota</taxon>
        <taxon>Saccharomycotina</taxon>
        <taxon>Saccharomycetes</taxon>
        <taxon>Saccharomycetales</taxon>
        <taxon>Saccharomycetaceae</taxon>
        <taxon>Huiozyma</taxon>
    </lineage>
</organism>
<dbReference type="InterPro" id="IPR019447">
    <property type="entry name" value="DNA/RNA-bd_Kin17_WH-like_dom"/>
</dbReference>
<dbReference type="Gene3D" id="1.10.10.2030">
    <property type="entry name" value="DNA/RNA-binding protein Kin17, conserved domain"/>
    <property type="match status" value="1"/>
</dbReference>
<dbReference type="Proteomes" id="UP000006310">
    <property type="component" value="Chromosome 12"/>
</dbReference>
<dbReference type="HOGENOM" id="CLU_030065_2_0_1"/>
<dbReference type="SMART" id="SM00451">
    <property type="entry name" value="ZnF_U1"/>
    <property type="match status" value="1"/>
</dbReference>
<accession>J7S3T9</accession>
<dbReference type="InterPro" id="IPR013087">
    <property type="entry name" value="Znf_C2H2_type"/>
</dbReference>
<dbReference type="STRING" id="1071383.J7S3T9"/>
<proteinExistence type="predicted"/>
<keyword evidence="1" id="KW-0863">Zinc-finger</keyword>
<feature type="compositionally biased region" description="Polar residues" evidence="2">
    <location>
        <begin position="184"/>
        <end position="209"/>
    </location>
</feature>